<dbReference type="SUPFAM" id="SSF56317">
    <property type="entry name" value="Carbon-nitrogen hydrolase"/>
    <property type="match status" value="1"/>
</dbReference>
<organism evidence="3">
    <name type="scientific">uncultured Rubrobacteraceae bacterium</name>
    <dbReference type="NCBI Taxonomy" id="349277"/>
    <lineage>
        <taxon>Bacteria</taxon>
        <taxon>Bacillati</taxon>
        <taxon>Actinomycetota</taxon>
        <taxon>Rubrobacteria</taxon>
        <taxon>Rubrobacterales</taxon>
        <taxon>Rubrobacteraceae</taxon>
        <taxon>environmental samples</taxon>
    </lineage>
</organism>
<dbReference type="Pfam" id="PF00795">
    <property type="entry name" value="CN_hydrolase"/>
    <property type="match status" value="1"/>
</dbReference>
<evidence type="ECO:0000256" key="1">
    <source>
        <dbReference type="ARBA" id="ARBA00022801"/>
    </source>
</evidence>
<dbReference type="CDD" id="cd07197">
    <property type="entry name" value="nitrilase"/>
    <property type="match status" value="1"/>
</dbReference>
<dbReference type="InterPro" id="IPR003010">
    <property type="entry name" value="C-N_Hydrolase"/>
</dbReference>
<dbReference type="EMBL" id="CADCVA010000180">
    <property type="protein sequence ID" value="CAA9418784.1"/>
    <property type="molecule type" value="Genomic_DNA"/>
</dbReference>
<reference evidence="3" key="1">
    <citation type="submission" date="2020-02" db="EMBL/GenBank/DDBJ databases">
        <authorList>
            <person name="Meier V. D."/>
        </authorList>
    </citation>
    <scope>NUCLEOTIDE SEQUENCE</scope>
    <source>
        <strain evidence="3">AVDCRST_MAG82</strain>
    </source>
</reference>
<gene>
    <name evidence="3" type="ORF">AVDCRST_MAG82-1285</name>
</gene>
<evidence type="ECO:0000313" key="3">
    <source>
        <dbReference type="EMBL" id="CAA9418784.1"/>
    </source>
</evidence>
<dbReference type="GO" id="GO:0016811">
    <property type="term" value="F:hydrolase activity, acting on carbon-nitrogen (but not peptide) bonds, in linear amides"/>
    <property type="evidence" value="ECO:0007669"/>
    <property type="project" value="TreeGrafter"/>
</dbReference>
<name>A0A6J4PQ18_9ACTN</name>
<feature type="domain" description="CN hydrolase" evidence="2">
    <location>
        <begin position="23"/>
        <end position="266"/>
    </location>
</feature>
<dbReference type="PANTHER" id="PTHR43674">
    <property type="entry name" value="NITRILASE C965.09-RELATED"/>
    <property type="match status" value="1"/>
</dbReference>
<dbReference type="Gene3D" id="3.60.110.10">
    <property type="entry name" value="Carbon-nitrogen hydrolase"/>
    <property type="match status" value="1"/>
</dbReference>
<dbReference type="AlphaFoldDB" id="A0A6J4PQ18"/>
<dbReference type="InterPro" id="IPR036526">
    <property type="entry name" value="C-N_Hydrolase_sf"/>
</dbReference>
<sequence>MAEVIQGVFPGGEGPDGALPGASAVAALNLGPVPGDTRGNLLLAEREIVAALAAEPSLRFVVLPELFTCGYSALETVYRYAEDAEGGESVRFFTALAREYGIYIAYGFPEGVPGSPAGVFDSSNLVGPEGVVATYRKRNLVRTTPEHFVFTPGTESQVVEAGGLRVSLAVCWDLGFPEMAREAALGGADLILIPAAWREPWGFQYDLSCAARALDSGVYVASANQLGVYPEADFATPGYVYGPDGMRLSISSDAANIGTVDPTASPRWRTRYGNTLVGGVGEEPLEIVS</sequence>
<dbReference type="InterPro" id="IPR050345">
    <property type="entry name" value="Aliph_Amidase/BUP"/>
</dbReference>
<protein>
    <recommendedName>
        <fullName evidence="2">CN hydrolase domain-containing protein</fullName>
    </recommendedName>
</protein>
<evidence type="ECO:0000259" key="2">
    <source>
        <dbReference type="PROSITE" id="PS50263"/>
    </source>
</evidence>
<keyword evidence="1" id="KW-0378">Hydrolase</keyword>
<proteinExistence type="predicted"/>
<accession>A0A6J4PQ18</accession>
<dbReference type="PROSITE" id="PS50263">
    <property type="entry name" value="CN_HYDROLASE"/>
    <property type="match status" value="1"/>
</dbReference>
<dbReference type="PANTHER" id="PTHR43674:SF16">
    <property type="entry name" value="CARBON-NITROGEN FAMILY, PUTATIVE (AFU_ORTHOLOGUE AFUA_5G02350)-RELATED"/>
    <property type="match status" value="1"/>
</dbReference>